<dbReference type="OrthoDB" id="9784571at2"/>
<dbReference type="GO" id="GO:0046872">
    <property type="term" value="F:metal ion binding"/>
    <property type="evidence" value="ECO:0007669"/>
    <property type="project" value="UniProtKB-KW"/>
</dbReference>
<evidence type="ECO:0000256" key="5">
    <source>
        <dbReference type="ARBA" id="ARBA00022785"/>
    </source>
</evidence>
<dbReference type="InterPro" id="IPR013542">
    <property type="entry name" value="QueG_DUF1730"/>
</dbReference>
<evidence type="ECO:0000256" key="9">
    <source>
        <dbReference type="SAM" id="MobiDB-lite"/>
    </source>
</evidence>
<evidence type="ECO:0000256" key="6">
    <source>
        <dbReference type="ARBA" id="ARBA00023002"/>
    </source>
</evidence>
<feature type="region of interest" description="Disordered" evidence="9">
    <location>
        <begin position="384"/>
        <end position="428"/>
    </location>
</feature>
<keyword evidence="2" id="KW-0963">Cytoplasm</keyword>
<evidence type="ECO:0000313" key="11">
    <source>
        <dbReference type="EMBL" id="MVO99776.1"/>
    </source>
</evidence>
<dbReference type="InterPro" id="IPR017900">
    <property type="entry name" value="4Fe4S_Fe_S_CS"/>
</dbReference>
<feature type="domain" description="4Fe-4S ferredoxin-type" evidence="10">
    <location>
        <begin position="189"/>
        <end position="218"/>
    </location>
</feature>
<dbReference type="InterPro" id="IPR017896">
    <property type="entry name" value="4Fe4S_Fe-S-bd"/>
</dbReference>
<dbReference type="InterPro" id="IPR016024">
    <property type="entry name" value="ARM-type_fold"/>
</dbReference>
<dbReference type="Proteomes" id="UP000490800">
    <property type="component" value="Unassembled WGS sequence"/>
</dbReference>
<keyword evidence="7" id="KW-0408">Iron</keyword>
<keyword evidence="8" id="KW-0411">Iron-sulfur</keyword>
<dbReference type="InterPro" id="IPR011989">
    <property type="entry name" value="ARM-like"/>
</dbReference>
<keyword evidence="12" id="KW-1185">Reference proteome</keyword>
<dbReference type="InterPro" id="IPR004453">
    <property type="entry name" value="QueG"/>
</dbReference>
<protein>
    <submittedName>
        <fullName evidence="11">tRNA epoxyqueuosine(34) reductase QueG</fullName>
        <ecNumber evidence="11">1.17.99.6</ecNumber>
    </submittedName>
</protein>
<dbReference type="GO" id="GO:0052693">
    <property type="term" value="F:epoxyqueuosine reductase activity"/>
    <property type="evidence" value="ECO:0007669"/>
    <property type="project" value="UniProtKB-EC"/>
</dbReference>
<keyword evidence="1" id="KW-0004">4Fe-4S</keyword>
<dbReference type="InterPro" id="IPR004155">
    <property type="entry name" value="PBS_lyase_HEAT"/>
</dbReference>
<proteinExistence type="predicted"/>
<evidence type="ECO:0000256" key="4">
    <source>
        <dbReference type="ARBA" id="ARBA00022723"/>
    </source>
</evidence>
<dbReference type="EMBL" id="RHLK01000004">
    <property type="protein sequence ID" value="MVO99776.1"/>
    <property type="molecule type" value="Genomic_DNA"/>
</dbReference>
<evidence type="ECO:0000256" key="8">
    <source>
        <dbReference type="ARBA" id="ARBA00023014"/>
    </source>
</evidence>
<sequence>MRLSVTSASAKEWLLLKQELIEAAPSMGIDKIGFASAEPFHELKDILLRHREKGYESGFEEPDIDKRVHPELSLAEPKSILAIAVAYPSKLSNPPRSEKGAYRGMLSRSAWGQDYHHVLRERLKKLAGFLEERVEGLRFEDMVDTGALVDRAVAERAGIGWVGKNCAVITPEWGSWVYLGELLTNVPFPADTSIMDQCGDCTICIDACPTGALVGPGQLNAGRCISFLTQTKGHMPDEFKDKIGNRLYGCDTCQVVCPINKGKNWTHHAELQPDHEIVKPLLIPLLTMGNRDFKERFGQSSAAWRGRKPIQRNAVLALGNFKDRSAVPVLRSLLREDPRPELRGTAAWALGKIGGDAAAEAVAEAMRHERDDIVSEELLKAASKLGLLREPERDGSLPGASRNSPEPAAGLPQAEGEGKENGNHEGRP</sequence>
<dbReference type="GO" id="GO:0051539">
    <property type="term" value="F:4 iron, 4 sulfur cluster binding"/>
    <property type="evidence" value="ECO:0007669"/>
    <property type="project" value="UniProtKB-KW"/>
</dbReference>
<keyword evidence="5" id="KW-0671">Queuosine biosynthesis</keyword>
<evidence type="ECO:0000256" key="2">
    <source>
        <dbReference type="ARBA" id="ARBA00022490"/>
    </source>
</evidence>
<keyword evidence="6 11" id="KW-0560">Oxidoreductase</keyword>
<evidence type="ECO:0000256" key="7">
    <source>
        <dbReference type="ARBA" id="ARBA00023004"/>
    </source>
</evidence>
<evidence type="ECO:0000256" key="3">
    <source>
        <dbReference type="ARBA" id="ARBA00022694"/>
    </source>
</evidence>
<reference evidence="11 12" key="1">
    <citation type="journal article" date="2019" name="Microorganisms">
        <title>Paenibacillus lutrae sp. nov., A Chitinolytic Species Isolated from A River Otter in Castril Natural Park, Granada, Spain.</title>
        <authorList>
            <person name="Rodriguez M."/>
            <person name="Reina J.C."/>
            <person name="Bejar V."/>
            <person name="Llamas I."/>
        </authorList>
    </citation>
    <scope>NUCLEOTIDE SEQUENCE [LARGE SCALE GENOMIC DNA]</scope>
    <source>
        <strain evidence="11 12">N10</strain>
    </source>
</reference>
<keyword evidence="3" id="KW-0819">tRNA processing</keyword>
<dbReference type="SUPFAM" id="SSF48371">
    <property type="entry name" value="ARM repeat"/>
    <property type="match status" value="1"/>
</dbReference>
<evidence type="ECO:0000259" key="10">
    <source>
        <dbReference type="PROSITE" id="PS51379"/>
    </source>
</evidence>
<dbReference type="AlphaFoldDB" id="A0A7X3FI47"/>
<dbReference type="PROSITE" id="PS51379">
    <property type="entry name" value="4FE4S_FER_2"/>
    <property type="match status" value="1"/>
</dbReference>
<dbReference type="Gene3D" id="1.25.10.10">
    <property type="entry name" value="Leucine-rich Repeat Variant"/>
    <property type="match status" value="1"/>
</dbReference>
<dbReference type="SMART" id="SM00567">
    <property type="entry name" value="EZ_HEAT"/>
    <property type="match status" value="2"/>
</dbReference>
<dbReference type="SUPFAM" id="SSF54862">
    <property type="entry name" value="4Fe-4S ferredoxins"/>
    <property type="match status" value="1"/>
</dbReference>
<dbReference type="PROSITE" id="PS00198">
    <property type="entry name" value="4FE4S_FER_1"/>
    <property type="match status" value="1"/>
</dbReference>
<name>A0A7X3FI47_9BACL</name>
<dbReference type="NCBIfam" id="TIGR00276">
    <property type="entry name" value="tRNA epoxyqueuosine(34) reductase QueG"/>
    <property type="match status" value="1"/>
</dbReference>
<dbReference type="Pfam" id="PF13484">
    <property type="entry name" value="Fer4_16"/>
    <property type="match status" value="1"/>
</dbReference>
<dbReference type="RefSeq" id="WP_157335035.1">
    <property type="nucleotide sequence ID" value="NZ_RHLK01000004.1"/>
</dbReference>
<dbReference type="PANTHER" id="PTHR30002">
    <property type="entry name" value="EPOXYQUEUOSINE REDUCTASE"/>
    <property type="match status" value="1"/>
</dbReference>
<dbReference type="PANTHER" id="PTHR30002:SF4">
    <property type="entry name" value="EPOXYQUEUOSINE REDUCTASE"/>
    <property type="match status" value="1"/>
</dbReference>
<evidence type="ECO:0000256" key="1">
    <source>
        <dbReference type="ARBA" id="ARBA00022485"/>
    </source>
</evidence>
<dbReference type="GO" id="GO:0008616">
    <property type="term" value="P:tRNA queuosine(34) biosynthetic process"/>
    <property type="evidence" value="ECO:0007669"/>
    <property type="project" value="UniProtKB-KW"/>
</dbReference>
<dbReference type="Gene3D" id="3.30.70.20">
    <property type="match status" value="1"/>
</dbReference>
<accession>A0A7X3FI47</accession>
<dbReference type="FunFam" id="3.30.70.20:FF:000037">
    <property type="entry name" value="Epoxyqueuosine reductase"/>
    <property type="match status" value="1"/>
</dbReference>
<dbReference type="EC" id="1.17.99.6" evidence="11"/>
<comment type="caution">
    <text evidence="11">The sequence shown here is derived from an EMBL/GenBank/DDBJ whole genome shotgun (WGS) entry which is preliminary data.</text>
</comment>
<feature type="compositionally biased region" description="Basic and acidic residues" evidence="9">
    <location>
        <begin position="416"/>
        <end position="428"/>
    </location>
</feature>
<dbReference type="Pfam" id="PF08331">
    <property type="entry name" value="QueG_DUF1730"/>
    <property type="match status" value="1"/>
</dbReference>
<organism evidence="11 12">
    <name type="scientific">Paenibacillus lutrae</name>
    <dbReference type="NCBI Taxonomy" id="2078573"/>
    <lineage>
        <taxon>Bacteria</taxon>
        <taxon>Bacillati</taxon>
        <taxon>Bacillota</taxon>
        <taxon>Bacilli</taxon>
        <taxon>Bacillales</taxon>
        <taxon>Paenibacillaceae</taxon>
        <taxon>Paenibacillus</taxon>
    </lineage>
</organism>
<evidence type="ECO:0000313" key="12">
    <source>
        <dbReference type="Proteomes" id="UP000490800"/>
    </source>
</evidence>
<keyword evidence="4" id="KW-0479">Metal-binding</keyword>
<dbReference type="Pfam" id="PF13646">
    <property type="entry name" value="HEAT_2"/>
    <property type="match status" value="1"/>
</dbReference>
<gene>
    <name evidence="11" type="primary">queG</name>
    <name evidence="11" type="ORF">EDM21_09570</name>
</gene>